<accession>A0A1I5G3L4</accession>
<sequence>MTVHIVKLCVGVDSVDDLERWIEHRRHLQSLAGEPEEHIHTTRMSPKRRDEILDGGSLYWVIKGMILARQPIIDLRQIVGDDGISRCQIVMDPTLIRTESQPKRAFQGWRYLKDTEAPRDLDPLREDDDLPADFRRELADLGLL</sequence>
<dbReference type="OrthoDB" id="9798292at2"/>
<proteinExistence type="predicted"/>
<evidence type="ECO:0008006" key="3">
    <source>
        <dbReference type="Google" id="ProtNLM"/>
    </source>
</evidence>
<protein>
    <recommendedName>
        <fullName evidence="3">Lysophospholipase</fullName>
    </recommendedName>
</protein>
<organism evidence="1 2">
    <name type="scientific">Cohaesibacter marisflavi</name>
    <dbReference type="NCBI Taxonomy" id="655353"/>
    <lineage>
        <taxon>Bacteria</taxon>
        <taxon>Pseudomonadati</taxon>
        <taxon>Pseudomonadota</taxon>
        <taxon>Alphaproteobacteria</taxon>
        <taxon>Hyphomicrobiales</taxon>
        <taxon>Cohaesibacteraceae</taxon>
    </lineage>
</organism>
<dbReference type="InterPro" id="IPR008320">
    <property type="entry name" value="UCP032025"/>
</dbReference>
<dbReference type="Pfam" id="PF07370">
    <property type="entry name" value="DUF1489"/>
    <property type="match status" value="1"/>
</dbReference>
<gene>
    <name evidence="1" type="ORF">SAMN04488056_104337</name>
</gene>
<evidence type="ECO:0000313" key="1">
    <source>
        <dbReference type="EMBL" id="SFO30496.1"/>
    </source>
</evidence>
<dbReference type="AlphaFoldDB" id="A0A1I5G3L4"/>
<name>A0A1I5G3L4_9HYPH</name>
<dbReference type="Proteomes" id="UP000199236">
    <property type="component" value="Unassembled WGS sequence"/>
</dbReference>
<dbReference type="STRING" id="655353.SAMN04488056_104337"/>
<evidence type="ECO:0000313" key="2">
    <source>
        <dbReference type="Proteomes" id="UP000199236"/>
    </source>
</evidence>
<dbReference type="RefSeq" id="WP_090071935.1">
    <property type="nucleotide sequence ID" value="NZ_FOVR01000004.1"/>
</dbReference>
<keyword evidence="2" id="KW-1185">Reference proteome</keyword>
<reference evidence="1 2" key="1">
    <citation type="submission" date="2016-10" db="EMBL/GenBank/DDBJ databases">
        <authorList>
            <person name="de Groot N.N."/>
        </authorList>
    </citation>
    <scope>NUCLEOTIDE SEQUENCE [LARGE SCALE GENOMIC DNA]</scope>
    <source>
        <strain evidence="1 2">CGMCC 1.9157</strain>
    </source>
</reference>
<dbReference type="EMBL" id="FOVR01000004">
    <property type="protein sequence ID" value="SFO30496.1"/>
    <property type="molecule type" value="Genomic_DNA"/>
</dbReference>
<dbReference type="PIRSF" id="PIRSF032025">
    <property type="entry name" value="UCP032025"/>
    <property type="match status" value="1"/>
</dbReference>